<keyword evidence="9" id="KW-0479">Metal-binding</keyword>
<dbReference type="STRING" id="690879.TSACC_22406"/>
<dbReference type="PANTHER" id="PTHR20881">
    <property type="entry name" value="3-METHYL-2-OXOBUTANOATE HYDROXYMETHYLTRANSFERASE"/>
    <property type="match status" value="1"/>
</dbReference>
<dbReference type="GO" id="GO:0003864">
    <property type="term" value="F:3-methyl-2-oxobutanoate hydroxymethyltransferase activity"/>
    <property type="evidence" value="ECO:0007669"/>
    <property type="project" value="UniProtKB-UniRule"/>
</dbReference>
<comment type="subunit">
    <text evidence="2">Homodecamer; pentamer of dimers.</text>
</comment>
<dbReference type="PIRSF" id="PIRSF000388">
    <property type="entry name" value="Pantoate_hydroxy_MeTrfase"/>
    <property type="match status" value="1"/>
</dbReference>
<evidence type="ECO:0000256" key="7">
    <source>
        <dbReference type="PIRSR" id="PIRSR000388-1"/>
    </source>
</evidence>
<dbReference type="GO" id="GO:0008168">
    <property type="term" value="F:methyltransferase activity"/>
    <property type="evidence" value="ECO:0007669"/>
    <property type="project" value="UniProtKB-KW"/>
</dbReference>
<accession>A0A146GAY1</accession>
<dbReference type="GO" id="GO:0032259">
    <property type="term" value="P:methylation"/>
    <property type="evidence" value="ECO:0007669"/>
    <property type="project" value="UniProtKB-KW"/>
</dbReference>
<dbReference type="AlphaFoldDB" id="A0A146GAY1"/>
<evidence type="ECO:0000256" key="5">
    <source>
        <dbReference type="ARBA" id="ARBA00022679"/>
    </source>
</evidence>
<dbReference type="EMBL" id="BDCO01000002">
    <property type="protein sequence ID" value="GAT33984.1"/>
    <property type="molecule type" value="Genomic_DNA"/>
</dbReference>
<feature type="active site" description="Proton acceptor" evidence="7">
    <location>
        <position position="153"/>
    </location>
</feature>
<dbReference type="SUPFAM" id="SSF51621">
    <property type="entry name" value="Phosphoenolpyruvate/pyruvate domain"/>
    <property type="match status" value="1"/>
</dbReference>
<dbReference type="PANTHER" id="PTHR20881:SF0">
    <property type="entry name" value="3-METHYL-2-OXOBUTANOATE HYDROXYMETHYLTRANSFERASE"/>
    <property type="match status" value="1"/>
</dbReference>
<keyword evidence="10" id="KW-0489">Methyltransferase</keyword>
<dbReference type="Gene3D" id="3.20.20.60">
    <property type="entry name" value="Phosphoenolpyruvate-binding domains"/>
    <property type="match status" value="1"/>
</dbReference>
<feature type="binding site" evidence="8">
    <location>
        <begin position="17"/>
        <end position="18"/>
    </location>
    <ligand>
        <name>3-methyl-2-oxobutanoate</name>
        <dbReference type="ChEBI" id="CHEBI:11851"/>
    </ligand>
</feature>
<dbReference type="InterPro" id="IPR003700">
    <property type="entry name" value="Pantoate_hydroxy_MeTrfase"/>
</dbReference>
<organism evidence="10 11">
    <name type="scientific">Terrimicrobium sacchariphilum</name>
    <dbReference type="NCBI Taxonomy" id="690879"/>
    <lineage>
        <taxon>Bacteria</taxon>
        <taxon>Pseudomonadati</taxon>
        <taxon>Verrucomicrobiota</taxon>
        <taxon>Terrimicrobiia</taxon>
        <taxon>Terrimicrobiales</taxon>
        <taxon>Terrimicrobiaceae</taxon>
        <taxon>Terrimicrobium</taxon>
    </lineage>
</organism>
<keyword evidence="4" id="KW-0566">Pantothenate biosynthesis</keyword>
<evidence type="ECO:0000256" key="6">
    <source>
        <dbReference type="NCBIfam" id="TIGR00222"/>
    </source>
</evidence>
<gene>
    <name evidence="10" type="ORF">TSACC_22406</name>
</gene>
<dbReference type="InParanoid" id="A0A146GAY1"/>
<keyword evidence="11" id="KW-1185">Reference proteome</keyword>
<name>A0A146GAY1_TERSA</name>
<evidence type="ECO:0000256" key="3">
    <source>
        <dbReference type="ARBA" id="ARBA00012618"/>
    </source>
</evidence>
<protein>
    <recommendedName>
        <fullName evidence="3 6">3-methyl-2-oxobutanoate hydroxymethyltransferase</fullName>
        <ecNumber evidence="3 6">2.1.2.11</ecNumber>
    </recommendedName>
</protein>
<comment type="caution">
    <text evidence="10">The sequence shown here is derived from an EMBL/GenBank/DDBJ whole genome shotgun (WGS) entry which is preliminary data.</text>
</comment>
<sequence length="228" mass="24251">MGRLLDDMGLDLILVGDSLGMVVLGMPDTTGVTIDHMVHHTAAVGRGVTQTLLVGDLSADAAPDPKTALTNARRLTDAGAKAVKIEGGIEVLPIVRALLDEHIPVLGHLGMLPQRVKEEGGYRIKGKTDDQARRLLEDAEALALAGVFGIVLELVTPPVAEQLSRAIPVPTIGIGSGEGCDGQILVTYDLLGMFPWFTPKFVKPKINVASQIQTAVKEFIDESRKPKP</sequence>
<proteinExistence type="inferred from homology"/>
<comment type="cofactor">
    <cofactor evidence="9">
        <name>Mg(2+)</name>
        <dbReference type="ChEBI" id="CHEBI:18420"/>
    </cofactor>
    <text evidence="9">Binds 1 Mg(2+) ion per subunit.</text>
</comment>
<evidence type="ECO:0000256" key="4">
    <source>
        <dbReference type="ARBA" id="ARBA00022655"/>
    </source>
</evidence>
<evidence type="ECO:0000256" key="9">
    <source>
        <dbReference type="PIRSR" id="PIRSR000388-3"/>
    </source>
</evidence>
<dbReference type="GO" id="GO:0015940">
    <property type="term" value="P:pantothenate biosynthetic process"/>
    <property type="evidence" value="ECO:0007669"/>
    <property type="project" value="UniProtKB-UniRule"/>
</dbReference>
<feature type="binding site" evidence="9">
    <location>
        <position position="17"/>
    </location>
    <ligand>
        <name>Mg(2+)</name>
        <dbReference type="ChEBI" id="CHEBI:18420"/>
    </ligand>
</feature>
<dbReference type="NCBIfam" id="TIGR00222">
    <property type="entry name" value="panB"/>
    <property type="match status" value="1"/>
</dbReference>
<dbReference type="CDD" id="cd06557">
    <property type="entry name" value="KPHMT-like"/>
    <property type="match status" value="1"/>
</dbReference>
<comment type="similarity">
    <text evidence="1">Belongs to the PanB family.</text>
</comment>
<evidence type="ECO:0000256" key="2">
    <source>
        <dbReference type="ARBA" id="ARBA00011424"/>
    </source>
</evidence>
<evidence type="ECO:0000313" key="11">
    <source>
        <dbReference type="Proteomes" id="UP000076023"/>
    </source>
</evidence>
<feature type="binding site" evidence="8">
    <location>
        <position position="56"/>
    </location>
    <ligand>
        <name>3-methyl-2-oxobutanoate</name>
        <dbReference type="ChEBI" id="CHEBI:11851"/>
    </ligand>
</feature>
<dbReference type="Proteomes" id="UP000076023">
    <property type="component" value="Unassembled WGS sequence"/>
</dbReference>
<evidence type="ECO:0000313" key="10">
    <source>
        <dbReference type="EMBL" id="GAT33984.1"/>
    </source>
</evidence>
<feature type="binding site" evidence="9">
    <location>
        <position position="56"/>
    </location>
    <ligand>
        <name>Mg(2+)</name>
        <dbReference type="ChEBI" id="CHEBI:18420"/>
    </ligand>
</feature>
<feature type="binding site" evidence="9">
    <location>
        <position position="86"/>
    </location>
    <ligand>
        <name>Mg(2+)</name>
        <dbReference type="ChEBI" id="CHEBI:18420"/>
    </ligand>
</feature>
<evidence type="ECO:0000256" key="8">
    <source>
        <dbReference type="PIRSR" id="PIRSR000388-2"/>
    </source>
</evidence>
<evidence type="ECO:0000256" key="1">
    <source>
        <dbReference type="ARBA" id="ARBA00008676"/>
    </source>
</evidence>
<dbReference type="InterPro" id="IPR015813">
    <property type="entry name" value="Pyrv/PenolPyrv_kinase-like_dom"/>
</dbReference>
<dbReference type="FunCoup" id="A0A146GAY1">
    <property type="interactions" value="443"/>
</dbReference>
<reference evidence="11" key="1">
    <citation type="journal article" date="2017" name="Genome Announc.">
        <title>Draft Genome Sequence of Terrimicrobium sacchariphilum NM-5T, a Facultative Anaerobic Soil Bacterium of the Class Spartobacteria.</title>
        <authorList>
            <person name="Qiu Y.L."/>
            <person name="Tourlousse D.M."/>
            <person name="Matsuura N."/>
            <person name="Ohashi A."/>
            <person name="Sekiguchi Y."/>
        </authorList>
    </citation>
    <scope>NUCLEOTIDE SEQUENCE [LARGE SCALE GENOMIC DNA]</scope>
    <source>
        <strain evidence="11">NM-5</strain>
    </source>
</reference>
<dbReference type="GO" id="GO:0000287">
    <property type="term" value="F:magnesium ion binding"/>
    <property type="evidence" value="ECO:0007669"/>
    <property type="project" value="TreeGrafter"/>
</dbReference>
<keyword evidence="9" id="KW-0460">Magnesium</keyword>
<dbReference type="Pfam" id="PF02548">
    <property type="entry name" value="Pantoate_transf"/>
    <property type="match status" value="1"/>
</dbReference>
<dbReference type="InterPro" id="IPR040442">
    <property type="entry name" value="Pyrv_kinase-like_dom_sf"/>
</dbReference>
<keyword evidence="5 10" id="KW-0808">Transferase</keyword>
<feature type="binding site" evidence="8">
    <location>
        <position position="84"/>
    </location>
    <ligand>
        <name>3-methyl-2-oxobutanoate</name>
        <dbReference type="ChEBI" id="CHEBI:11851"/>
    </ligand>
</feature>
<dbReference type="EC" id="2.1.2.11" evidence="3 6"/>